<evidence type="ECO:0000256" key="1">
    <source>
        <dbReference type="SAM" id="Coils"/>
    </source>
</evidence>
<dbReference type="GO" id="GO:0005524">
    <property type="term" value="F:ATP binding"/>
    <property type="evidence" value="ECO:0007669"/>
    <property type="project" value="InterPro"/>
</dbReference>
<evidence type="ECO:0000313" key="2">
    <source>
        <dbReference type="EMBL" id="QHT74062.1"/>
    </source>
</evidence>
<organism evidence="2">
    <name type="scientific">viral metagenome</name>
    <dbReference type="NCBI Taxonomy" id="1070528"/>
    <lineage>
        <taxon>unclassified sequences</taxon>
        <taxon>metagenomes</taxon>
        <taxon>organismal metagenomes</taxon>
    </lineage>
</organism>
<dbReference type="GO" id="GO:0004222">
    <property type="term" value="F:metalloendopeptidase activity"/>
    <property type="evidence" value="ECO:0007669"/>
    <property type="project" value="InterPro"/>
</dbReference>
<dbReference type="GO" id="GO:0006508">
    <property type="term" value="P:proteolysis"/>
    <property type="evidence" value="ECO:0007669"/>
    <property type="project" value="InterPro"/>
</dbReference>
<sequence length="421" mass="46914">MKFILIIFLSILSTSIEAINTKFFSKNPLIGIELSKTLLFSQHKDNDYFLINNYNNSTNRFKNTAEKLKQEAVKLRQEATEIELSLREEARAKGISEEMINKLIPIRAPSKILPNLKEKHIELTANEIRSKLGYLNTGDAIRMTSELERIKSNHIISKWNSKNLEDAKFIVSNYQLKAKTNIEPINLKLDDVGFGYQNVLVSAIVIGTLGGLSANVVGGELGFLLGYSSALFPIIVVGIGSIAPGLIGEGLYRFKLVTNEETRKRHVRMNAGKFLAGYICGLPVAKFTQAYSSNTAEFFQLRPSGISEVEDKQMFSKKSFKQIDIARSSIVCLAGSVAECLEFGVASGSNPSDVNLLNELINSVQPIISPEQVQNHIRWSALTAWEILDQYKEEYKRLVIAFEKGLSLEECIAIIEGKGEL</sequence>
<dbReference type="AlphaFoldDB" id="A0A6C0H0L6"/>
<dbReference type="InterPro" id="IPR037219">
    <property type="entry name" value="Peptidase_M41-like"/>
</dbReference>
<accession>A0A6C0H0L6</accession>
<reference evidence="2" key="1">
    <citation type="journal article" date="2020" name="Nature">
        <title>Giant virus diversity and host interactions through global metagenomics.</title>
        <authorList>
            <person name="Schulz F."/>
            <person name="Roux S."/>
            <person name="Paez-Espino D."/>
            <person name="Jungbluth S."/>
            <person name="Walsh D.A."/>
            <person name="Denef V.J."/>
            <person name="McMahon K.D."/>
            <person name="Konstantinidis K.T."/>
            <person name="Eloe-Fadrosh E.A."/>
            <person name="Kyrpides N.C."/>
            <person name="Woyke T."/>
        </authorList>
    </citation>
    <scope>NUCLEOTIDE SEQUENCE</scope>
    <source>
        <strain evidence="2">GVMAG-M-3300023179-4</strain>
    </source>
</reference>
<dbReference type="PANTHER" id="PTHR33471">
    <property type="entry name" value="ATP-DEPENDENT ZINC METALLOPROTEASE-RELATED"/>
    <property type="match status" value="1"/>
</dbReference>
<protein>
    <submittedName>
        <fullName evidence="2">Uncharacterized protein</fullName>
    </submittedName>
</protein>
<name>A0A6C0H0L6_9ZZZZ</name>
<feature type="coiled-coil region" evidence="1">
    <location>
        <begin position="51"/>
        <end position="85"/>
    </location>
</feature>
<dbReference type="GO" id="GO:0004176">
    <property type="term" value="F:ATP-dependent peptidase activity"/>
    <property type="evidence" value="ECO:0007669"/>
    <property type="project" value="InterPro"/>
</dbReference>
<proteinExistence type="predicted"/>
<dbReference type="EMBL" id="MN739836">
    <property type="protein sequence ID" value="QHT74062.1"/>
    <property type="molecule type" value="Genomic_DNA"/>
</dbReference>
<dbReference type="SUPFAM" id="SSF140990">
    <property type="entry name" value="FtsH protease domain-like"/>
    <property type="match status" value="1"/>
</dbReference>
<keyword evidence="1" id="KW-0175">Coiled coil</keyword>
<dbReference type="PANTHER" id="PTHR33471:SF7">
    <property type="entry name" value="ATP-DEPENDENT ZINC METALLOPROTEASE-RELATED"/>
    <property type="match status" value="1"/>
</dbReference>